<evidence type="ECO:0000256" key="1">
    <source>
        <dbReference type="SAM" id="MobiDB-lite"/>
    </source>
</evidence>
<dbReference type="AlphaFoldDB" id="A0A5N6LSA6"/>
<feature type="region of interest" description="Disordered" evidence="1">
    <location>
        <begin position="132"/>
        <end position="164"/>
    </location>
</feature>
<dbReference type="Proteomes" id="UP000326396">
    <property type="component" value="Linkage Group LG8"/>
</dbReference>
<comment type="caution">
    <text evidence="2">The sequence shown here is derived from an EMBL/GenBank/DDBJ whole genome shotgun (WGS) entry which is preliminary data.</text>
</comment>
<name>A0A5N6LSA6_9ASTR</name>
<sequence>MLAQIIIRHFSLGDGGQYSEWKIYTLGDAITVVKFVNIKATKQTPAHYCFVLILPSSTFKLPFSMLPDDSFFAISKPAFEEVRLHQTTWPPSPPLKPLPFSVCSDIVAGKIVAGTRLPFRKRGRQTVAVLRECNGSGNGGSSGRNGRERCEHPNEVENQKSQGF</sequence>
<evidence type="ECO:0000313" key="2">
    <source>
        <dbReference type="EMBL" id="KAD2804464.1"/>
    </source>
</evidence>
<organism evidence="2 3">
    <name type="scientific">Mikania micrantha</name>
    <name type="common">bitter vine</name>
    <dbReference type="NCBI Taxonomy" id="192012"/>
    <lineage>
        <taxon>Eukaryota</taxon>
        <taxon>Viridiplantae</taxon>
        <taxon>Streptophyta</taxon>
        <taxon>Embryophyta</taxon>
        <taxon>Tracheophyta</taxon>
        <taxon>Spermatophyta</taxon>
        <taxon>Magnoliopsida</taxon>
        <taxon>eudicotyledons</taxon>
        <taxon>Gunneridae</taxon>
        <taxon>Pentapetalae</taxon>
        <taxon>asterids</taxon>
        <taxon>campanulids</taxon>
        <taxon>Asterales</taxon>
        <taxon>Asteraceae</taxon>
        <taxon>Asteroideae</taxon>
        <taxon>Heliantheae alliance</taxon>
        <taxon>Eupatorieae</taxon>
        <taxon>Mikania</taxon>
    </lineage>
</organism>
<dbReference type="EMBL" id="SZYD01000018">
    <property type="protein sequence ID" value="KAD2804464.1"/>
    <property type="molecule type" value="Genomic_DNA"/>
</dbReference>
<gene>
    <name evidence="2" type="ORF">E3N88_37841</name>
</gene>
<reference evidence="2 3" key="1">
    <citation type="submission" date="2019-05" db="EMBL/GenBank/DDBJ databases">
        <title>Mikania micrantha, genome provides insights into the molecular mechanism of rapid growth.</title>
        <authorList>
            <person name="Liu B."/>
        </authorList>
    </citation>
    <scope>NUCLEOTIDE SEQUENCE [LARGE SCALE GENOMIC DNA]</scope>
    <source>
        <strain evidence="2">NLD-2019</strain>
        <tissue evidence="2">Leaf</tissue>
    </source>
</reference>
<keyword evidence="3" id="KW-1185">Reference proteome</keyword>
<protein>
    <submittedName>
        <fullName evidence="2">Uncharacterized protein</fullName>
    </submittedName>
</protein>
<feature type="compositionally biased region" description="Basic and acidic residues" evidence="1">
    <location>
        <begin position="145"/>
        <end position="158"/>
    </location>
</feature>
<proteinExistence type="predicted"/>
<accession>A0A5N6LSA6</accession>
<evidence type="ECO:0000313" key="3">
    <source>
        <dbReference type="Proteomes" id="UP000326396"/>
    </source>
</evidence>